<dbReference type="Proteomes" id="UP000601435">
    <property type="component" value="Unassembled WGS sequence"/>
</dbReference>
<dbReference type="AlphaFoldDB" id="A0A813BGY7"/>
<evidence type="ECO:0000313" key="1">
    <source>
        <dbReference type="EMBL" id="CAE7904867.1"/>
    </source>
</evidence>
<evidence type="ECO:0000313" key="2">
    <source>
        <dbReference type="Proteomes" id="UP000601435"/>
    </source>
</evidence>
<sequence>SEDDEISWLGAIRFVGKKPLQQACVTVNGHLVIGGEPDGMPDANIQFDSCHNEGMLSFGGALHVDGLTMRSGFVMIQDSSSAGGGGLYIRGNGLHQTGGKVLLKDCGSDGSGGGLRIDSDDGFQQDAGDISCIGCAAAQYGGCMAINGRTYIAGSIDVKNCSADSGGAVSVLGALESLGLMEFAWCTARAGGGALRVESRLIQHAGSMKFRSCTATEDGGAMNLDKSLTATGTMEFYACHADGDGGAIKLHGNLFQLADGNMSFALCTARRGGAVAARGLEASGTMEFKQCHADDSGGAAVVETDFDQKAGRADFKSCTAGNGGALVVRGDLVCDGLCSIESCHAEGSALEVSGEIRVPDLPTDCPDGVLDLTGMLYVVDWISFFHGNCKIRGTGATVLIKEPLVVEGAVEFLGIITFIGLSPMEQACVTVQGNVTIGGTSDEANILFTDCHNQDNTSAGGALHIVEGLTVVSGVLEIERSSSVKGGGGVYIDNGNLRQVGGRLLFNASTSEDNGGGLLIGKGSLVQADGQISCHKCSAKRGGCLALNGADNYSLQTNGSIEAESCTAAAGAGSQSFCSCRTDSVV</sequence>
<comment type="caution">
    <text evidence="1">The sequence shown here is derived from an EMBL/GenBank/DDBJ whole genome shotgun (WGS) entry which is preliminary data.</text>
</comment>
<organism evidence="1 2">
    <name type="scientific">Symbiodinium necroappetens</name>
    <dbReference type="NCBI Taxonomy" id="1628268"/>
    <lineage>
        <taxon>Eukaryota</taxon>
        <taxon>Sar</taxon>
        <taxon>Alveolata</taxon>
        <taxon>Dinophyceae</taxon>
        <taxon>Suessiales</taxon>
        <taxon>Symbiodiniaceae</taxon>
        <taxon>Symbiodinium</taxon>
    </lineage>
</organism>
<protein>
    <submittedName>
        <fullName evidence="1">PmpB protein</fullName>
    </submittedName>
</protein>
<accession>A0A813BGY7</accession>
<dbReference type="OrthoDB" id="432246at2759"/>
<keyword evidence="2" id="KW-1185">Reference proteome</keyword>
<name>A0A813BGY7_9DINO</name>
<proteinExistence type="predicted"/>
<dbReference type="EMBL" id="CAJNJA010071764">
    <property type="protein sequence ID" value="CAE7904867.1"/>
    <property type="molecule type" value="Genomic_DNA"/>
</dbReference>
<feature type="non-terminal residue" evidence="1">
    <location>
        <position position="1"/>
    </location>
</feature>
<reference evidence="1" key="1">
    <citation type="submission" date="2021-02" db="EMBL/GenBank/DDBJ databases">
        <authorList>
            <person name="Dougan E. K."/>
            <person name="Rhodes N."/>
            <person name="Thang M."/>
            <person name="Chan C."/>
        </authorList>
    </citation>
    <scope>NUCLEOTIDE SEQUENCE</scope>
</reference>
<gene>
    <name evidence="1" type="primary">pmpB</name>
    <name evidence="1" type="ORF">SNEC2469_LOCUS30593</name>
</gene>